<evidence type="ECO:0000313" key="3">
    <source>
        <dbReference type="Proteomes" id="UP000318995"/>
    </source>
</evidence>
<reference evidence="2 3" key="1">
    <citation type="submission" date="2019-02" db="EMBL/GenBank/DDBJ databases">
        <title>Deep-cultivation of Planctomycetes and their phenomic and genomic characterization uncovers novel biology.</title>
        <authorList>
            <person name="Wiegand S."/>
            <person name="Jogler M."/>
            <person name="Boedeker C."/>
            <person name="Pinto D."/>
            <person name="Vollmers J."/>
            <person name="Rivas-Marin E."/>
            <person name="Kohn T."/>
            <person name="Peeters S.H."/>
            <person name="Heuer A."/>
            <person name="Rast P."/>
            <person name="Oberbeckmann S."/>
            <person name="Bunk B."/>
            <person name="Jeske O."/>
            <person name="Meyerdierks A."/>
            <person name="Storesund J.E."/>
            <person name="Kallscheuer N."/>
            <person name="Luecker S."/>
            <person name="Lage O.M."/>
            <person name="Pohl T."/>
            <person name="Merkel B.J."/>
            <person name="Hornburger P."/>
            <person name="Mueller R.-W."/>
            <person name="Bruemmer F."/>
            <person name="Labrenz M."/>
            <person name="Spormann A.M."/>
            <person name="Op Den Camp H."/>
            <person name="Overmann J."/>
            <person name="Amann R."/>
            <person name="Jetten M.S.M."/>
            <person name="Mascher T."/>
            <person name="Medema M.H."/>
            <person name="Devos D.P."/>
            <person name="Kaster A.-K."/>
            <person name="Ovreas L."/>
            <person name="Rohde M."/>
            <person name="Galperin M.Y."/>
            <person name="Jogler C."/>
        </authorList>
    </citation>
    <scope>NUCLEOTIDE SEQUENCE [LARGE SCALE GENOMIC DNA]</scope>
    <source>
        <strain evidence="2 3">Pla111</strain>
    </source>
</reference>
<dbReference type="RefSeq" id="WP_146574944.1">
    <property type="nucleotide sequence ID" value="NZ_SJPH01000006.1"/>
</dbReference>
<dbReference type="EMBL" id="SJPH01000006">
    <property type="protein sequence ID" value="TWT42750.1"/>
    <property type="molecule type" value="Genomic_DNA"/>
</dbReference>
<keyword evidence="1" id="KW-0472">Membrane</keyword>
<sequence>MRRVSRLIRREEAATTVEYAVVLAFIAGACIASVLAMSNAAGNSYNSSATQLSGALGS</sequence>
<evidence type="ECO:0000313" key="2">
    <source>
        <dbReference type="EMBL" id="TWT42750.1"/>
    </source>
</evidence>
<dbReference type="AlphaFoldDB" id="A0A5C5VWJ1"/>
<dbReference type="PROSITE" id="PS51257">
    <property type="entry name" value="PROKAR_LIPOPROTEIN"/>
    <property type="match status" value="1"/>
</dbReference>
<comment type="caution">
    <text evidence="2">The sequence shown here is derived from an EMBL/GenBank/DDBJ whole genome shotgun (WGS) entry which is preliminary data.</text>
</comment>
<keyword evidence="1" id="KW-0812">Transmembrane</keyword>
<name>A0A5C5VWJ1_9BACT</name>
<protein>
    <recommendedName>
        <fullName evidence="4">Flp/Fap pilin component</fullName>
    </recommendedName>
</protein>
<dbReference type="Proteomes" id="UP000318995">
    <property type="component" value="Unassembled WGS sequence"/>
</dbReference>
<keyword evidence="3" id="KW-1185">Reference proteome</keyword>
<organism evidence="2 3">
    <name type="scientific">Botrimarina hoheduenensis</name>
    <dbReference type="NCBI Taxonomy" id="2528000"/>
    <lineage>
        <taxon>Bacteria</taxon>
        <taxon>Pseudomonadati</taxon>
        <taxon>Planctomycetota</taxon>
        <taxon>Planctomycetia</taxon>
        <taxon>Pirellulales</taxon>
        <taxon>Lacipirellulaceae</taxon>
        <taxon>Botrimarina</taxon>
    </lineage>
</organism>
<keyword evidence="1" id="KW-1133">Transmembrane helix</keyword>
<proteinExistence type="predicted"/>
<evidence type="ECO:0008006" key="4">
    <source>
        <dbReference type="Google" id="ProtNLM"/>
    </source>
</evidence>
<gene>
    <name evidence="2" type="ORF">Pla111_27230</name>
</gene>
<evidence type="ECO:0000256" key="1">
    <source>
        <dbReference type="SAM" id="Phobius"/>
    </source>
</evidence>
<feature type="transmembrane region" description="Helical" evidence="1">
    <location>
        <begin position="20"/>
        <end position="38"/>
    </location>
</feature>
<accession>A0A5C5VWJ1</accession>